<dbReference type="InterPro" id="IPR025320">
    <property type="entry name" value="DUF4225"/>
</dbReference>
<dbReference type="EMBL" id="CP054212">
    <property type="protein sequence ID" value="QKJ85096.1"/>
    <property type="molecule type" value="Genomic_DNA"/>
</dbReference>
<dbReference type="RefSeq" id="WP_173632218.1">
    <property type="nucleotide sequence ID" value="NZ_CP054212.1"/>
</dbReference>
<evidence type="ECO:0000313" key="2">
    <source>
        <dbReference type="Proteomes" id="UP000505325"/>
    </source>
</evidence>
<gene>
    <name evidence="1" type="ORF">PMPD1_0110</name>
</gene>
<proteinExistence type="predicted"/>
<accession>A0A6M8U3H7</accession>
<keyword evidence="2" id="KW-1185">Reference proteome</keyword>
<name>A0A6M8U3H7_9GAMM</name>
<dbReference type="Pfam" id="PF13988">
    <property type="entry name" value="DUF4225"/>
    <property type="match status" value="1"/>
</dbReference>
<dbReference type="AlphaFoldDB" id="A0A6M8U3H7"/>
<sequence length="277" mass="31216">MGTAAYAHLRYDLDSYITELRRMANLASVFLIKDALIKMDYLRDIENGISEYEHRFNADISPVSKSSVINDLKEEVRLTEREYQILRMKDRITYIITDVFEEHGVIKYAKIGGGVLAGSAETWAGLQLVKVGRTINARHFMGVGVVLMNYGLNNIYESASPMIYEHKQAGFLRSLYRKAANLAGLGDDEGDFAYSSVEFSLSVYAAIRAPVFSQNPGRLVGRLFGEKPGTGKLFRYVSNDFITKWSSKSGEMKLYFGAKTAFSFKAEFIDGDYKFND</sequence>
<protein>
    <submittedName>
        <fullName evidence="1">DUF4225 domain-containing protein</fullName>
    </submittedName>
</protein>
<organism evidence="1 2">
    <name type="scientific">Paramixta manurensis</name>
    <dbReference type="NCBI Taxonomy" id="2740817"/>
    <lineage>
        <taxon>Bacteria</taxon>
        <taxon>Pseudomonadati</taxon>
        <taxon>Pseudomonadota</taxon>
        <taxon>Gammaproteobacteria</taxon>
        <taxon>Enterobacterales</taxon>
        <taxon>Erwiniaceae</taxon>
        <taxon>Paramixta</taxon>
    </lineage>
</organism>
<reference evidence="1 2" key="1">
    <citation type="submission" date="2020-06" db="EMBL/GenBank/DDBJ databases">
        <title>Genome sequence of Paramixta manurensis strain PD-1.</title>
        <authorList>
            <person name="Lee C.W."/>
            <person name="Kim J."/>
        </authorList>
    </citation>
    <scope>NUCLEOTIDE SEQUENCE [LARGE SCALE GENOMIC DNA]</scope>
    <source>
        <strain evidence="1 2">PD-1</strain>
    </source>
</reference>
<dbReference type="Proteomes" id="UP000505325">
    <property type="component" value="Chromosome"/>
</dbReference>
<evidence type="ECO:0000313" key="1">
    <source>
        <dbReference type="EMBL" id="QKJ85096.1"/>
    </source>
</evidence>
<dbReference type="KEGG" id="pmak:PMPD1_0110"/>